<comment type="caution">
    <text evidence="2">The sequence shown here is derived from an EMBL/GenBank/DDBJ whole genome shotgun (WGS) entry which is preliminary data.</text>
</comment>
<dbReference type="InterPro" id="IPR038158">
    <property type="entry name" value="H-NOX_domain_sf"/>
</dbReference>
<accession>A0A0L1JR22</accession>
<dbReference type="RefSeq" id="WP_050530390.1">
    <property type="nucleotide sequence ID" value="NZ_AQQZ01000003.1"/>
</dbReference>
<reference evidence="2 3" key="1">
    <citation type="journal article" date="2015" name="Int. J. Syst. Evol. Microbiol.">
        <title>Aestuariivita atlantica sp. nov., isolated from deep sea sediment of the Atlantic Ocean.</title>
        <authorList>
            <person name="Li G."/>
            <person name="Lai Q."/>
            <person name="Du Y."/>
            <person name="Liu X."/>
            <person name="Sun F."/>
            <person name="Shao Z."/>
        </authorList>
    </citation>
    <scope>NUCLEOTIDE SEQUENCE [LARGE SCALE GENOMIC DNA]</scope>
    <source>
        <strain evidence="2 3">22II-S11-z3</strain>
    </source>
</reference>
<dbReference type="Pfam" id="PF07700">
    <property type="entry name" value="HNOB"/>
    <property type="match status" value="1"/>
</dbReference>
<dbReference type="EMBL" id="AQQZ01000003">
    <property type="protein sequence ID" value="KNG94239.1"/>
    <property type="molecule type" value="Genomic_DNA"/>
</dbReference>
<dbReference type="Gene3D" id="3.90.1520.10">
    <property type="entry name" value="H-NOX domain"/>
    <property type="match status" value="1"/>
</dbReference>
<dbReference type="OrthoDB" id="981203at2"/>
<evidence type="ECO:0000259" key="1">
    <source>
        <dbReference type="Pfam" id="PF07700"/>
    </source>
</evidence>
<proteinExistence type="predicted"/>
<dbReference type="InterPro" id="IPR011644">
    <property type="entry name" value="Heme_NO-bd"/>
</dbReference>
<dbReference type="STRING" id="1317121.ATO11_08460"/>
<feature type="domain" description="Heme NO-binding" evidence="1">
    <location>
        <begin position="2"/>
        <end position="155"/>
    </location>
</feature>
<dbReference type="PATRIC" id="fig|1317121.7.peg.2302"/>
<protein>
    <submittedName>
        <fullName evidence="2">Heme NO-binding protein</fullName>
    </submittedName>
</protein>
<dbReference type="PANTHER" id="PTHR45655">
    <property type="entry name" value="GUANYLATE CYCLASE SOLUBLE SUBUNIT BETA-2"/>
    <property type="match status" value="1"/>
</dbReference>
<organism evidence="2 3">
    <name type="scientific">Pseudaestuariivita atlantica</name>
    <dbReference type="NCBI Taxonomy" id="1317121"/>
    <lineage>
        <taxon>Bacteria</taxon>
        <taxon>Pseudomonadati</taxon>
        <taxon>Pseudomonadota</taxon>
        <taxon>Alphaproteobacteria</taxon>
        <taxon>Rhodobacterales</taxon>
        <taxon>Paracoccaceae</taxon>
        <taxon>Pseudaestuariivita</taxon>
    </lineage>
</organism>
<dbReference type="GO" id="GO:0020037">
    <property type="term" value="F:heme binding"/>
    <property type="evidence" value="ECO:0007669"/>
    <property type="project" value="InterPro"/>
</dbReference>
<gene>
    <name evidence="2" type="ORF">ATO11_08460</name>
</gene>
<dbReference type="Proteomes" id="UP000036938">
    <property type="component" value="Unassembled WGS sequence"/>
</dbReference>
<dbReference type="PANTHER" id="PTHR45655:SF13">
    <property type="entry name" value="SOLUBLE GUANYLATE CYCLASE GCY-32-RELATED"/>
    <property type="match status" value="1"/>
</dbReference>
<evidence type="ECO:0000313" key="3">
    <source>
        <dbReference type="Proteomes" id="UP000036938"/>
    </source>
</evidence>
<name>A0A0L1JR22_9RHOB</name>
<dbReference type="SUPFAM" id="SSF111126">
    <property type="entry name" value="Ligand-binding domain in the NO signalling and Golgi transport"/>
    <property type="match status" value="1"/>
</dbReference>
<dbReference type="AlphaFoldDB" id="A0A0L1JR22"/>
<keyword evidence="3" id="KW-1185">Reference proteome</keyword>
<sequence>MHGLINTAVQSFCRDAYGTDVWNDVLRRSGAGVVEFEAMLTYDDPITDAVVNTMARVLSKPREEVLEDLGTYLVSHPNVENLRRLLRFGGVTFEEFLYSLDDLPDRARLAVPDIDLPQLELCDRDEGEFVLICRSPFDGAGHVFVGILRAMADDYGVLALLEHDGPIDGAEQISIKLLERAFARGRQFDLAVVP</sequence>
<evidence type="ECO:0000313" key="2">
    <source>
        <dbReference type="EMBL" id="KNG94239.1"/>
    </source>
</evidence>
<dbReference type="InterPro" id="IPR024096">
    <property type="entry name" value="NO_sig/Golgi_transp_ligand-bd"/>
</dbReference>